<dbReference type="RefSeq" id="NP_503685.1">
    <property type="nucleotide sequence ID" value="NM_071284.1"/>
</dbReference>
<dbReference type="OrthoDB" id="5858503at2759"/>
<dbReference type="AGR" id="WB:WBGene00005138"/>
<keyword evidence="9" id="KW-1185">Reference proteome</keyword>
<keyword evidence="5 6" id="KW-0472">Membrane</keyword>
<accession>G5EFQ7</accession>
<dbReference type="AGR" id="WB:WBGene00044099"/>
<evidence type="ECO:0000256" key="3">
    <source>
        <dbReference type="ARBA" id="ARBA00022692"/>
    </source>
</evidence>
<dbReference type="GeneID" id="191822"/>
<dbReference type="InterPro" id="IPR019421">
    <property type="entry name" value="7TM_GPCR_serpentine_rcpt_Srd"/>
</dbReference>
<dbReference type="EMBL" id="BX284605">
    <property type="protein sequence ID" value="CCD62288.1"/>
    <property type="molecule type" value="Genomic_DNA"/>
</dbReference>
<feature type="transmembrane region" description="Helical" evidence="6">
    <location>
        <begin position="239"/>
        <end position="262"/>
    </location>
</feature>
<feature type="transmembrane region" description="Helical" evidence="6">
    <location>
        <begin position="84"/>
        <end position="108"/>
    </location>
</feature>
<evidence type="ECO:0000256" key="4">
    <source>
        <dbReference type="ARBA" id="ARBA00022989"/>
    </source>
</evidence>
<dbReference type="WormBase" id="Y19D10A.15a">
    <property type="protein sequence ID" value="CE24773"/>
    <property type="gene ID" value="WBGene00044099"/>
    <property type="gene designation" value="srd-75"/>
</dbReference>
<evidence type="ECO:0000256" key="6">
    <source>
        <dbReference type="SAM" id="Phobius"/>
    </source>
</evidence>
<dbReference type="HOGENOM" id="CLU_057924_0_0_1"/>
<dbReference type="SMR" id="G5EFQ7"/>
<dbReference type="InterPro" id="IPR050920">
    <property type="entry name" value="Nematode_rcpt-like_delta"/>
</dbReference>
<dbReference type="PIR" id="T33945">
    <property type="entry name" value="T33945"/>
</dbReference>
<dbReference type="Pfam" id="PF10317">
    <property type="entry name" value="7TM_GPCR_Srd"/>
    <property type="match status" value="1"/>
</dbReference>
<proteinExistence type="inferred from homology"/>
<dbReference type="KEGG" id="cel:CELE_Y19D10A.15"/>
<evidence type="ECO:0000256" key="2">
    <source>
        <dbReference type="ARBA" id="ARBA00009166"/>
    </source>
</evidence>
<gene>
    <name evidence="7 10" type="primary">srd-61</name>
    <name evidence="8 11" type="synonym">srd-75</name>
    <name evidence="10" type="ORF">C01B4.5</name>
    <name evidence="7" type="ORF">CELE_C01B4.5</name>
    <name evidence="8" type="ORF">CELE_Y19D10A.15</name>
    <name evidence="11" type="ORF">Y19D10A.15</name>
</gene>
<feature type="transmembrane region" description="Helical" evidence="6">
    <location>
        <begin position="12"/>
        <end position="32"/>
    </location>
</feature>
<dbReference type="Proteomes" id="UP000001940">
    <property type="component" value="Chromosome V"/>
</dbReference>
<dbReference type="GeneID" id="3565207"/>
<comment type="subcellular location">
    <subcellularLocation>
        <location evidence="1">Membrane</location>
        <topology evidence="1">Multi-pass membrane protein</topology>
    </subcellularLocation>
</comment>
<evidence type="ECO:0000256" key="5">
    <source>
        <dbReference type="ARBA" id="ARBA00023136"/>
    </source>
</evidence>
<feature type="transmembrane region" description="Helical" evidence="6">
    <location>
        <begin position="44"/>
        <end position="64"/>
    </location>
</feature>
<dbReference type="PANTHER" id="PTHR22945">
    <property type="entry name" value="SERPENTINE RECEPTOR, CLASS D DELTA"/>
    <property type="match status" value="1"/>
</dbReference>
<evidence type="ECO:0000313" key="9">
    <source>
        <dbReference type="Proteomes" id="UP000001940"/>
    </source>
</evidence>
<reference evidence="7" key="3">
    <citation type="submission" date="2024-10" db="EMBL/GenBank/DDBJ databases">
        <authorList>
            <consortium name="WormBase Consortium"/>
            <person name="WormBase"/>
        </authorList>
    </citation>
    <scope>NUCLEOTIDE SEQUENCE</scope>
    <source>
        <strain evidence="7">Bristol N2</strain>
    </source>
</reference>
<protein>
    <submittedName>
        <fullName evidence="7">Serpentine Receptor, class D (Delta)</fullName>
    </submittedName>
</protein>
<comment type="similarity">
    <text evidence="2">Belongs to the nematode receptor-like protein srd family.</text>
</comment>
<feature type="transmembrane region" description="Helical" evidence="6">
    <location>
        <begin position="274"/>
        <end position="294"/>
    </location>
</feature>
<organism evidence="7 9">
    <name type="scientific">Caenorhabditis elegans</name>
    <dbReference type="NCBI Taxonomy" id="6239"/>
    <lineage>
        <taxon>Eukaryota</taxon>
        <taxon>Metazoa</taxon>
        <taxon>Ecdysozoa</taxon>
        <taxon>Nematoda</taxon>
        <taxon>Chromadorea</taxon>
        <taxon>Rhabditida</taxon>
        <taxon>Rhabditina</taxon>
        <taxon>Rhabditomorpha</taxon>
        <taxon>Rhabditoidea</taxon>
        <taxon>Rhabditidae</taxon>
        <taxon>Peloderinae</taxon>
        <taxon>Caenorhabditis</taxon>
    </lineage>
</organism>
<keyword evidence="3 6" id="KW-0812">Transmembrane</keyword>
<dbReference type="KEGG" id="cel:CELE_C01B4.5"/>
<evidence type="ECO:0000313" key="8">
    <source>
        <dbReference type="EMBL" id="CCD64371.1"/>
    </source>
</evidence>
<dbReference type="EMBL" id="BX284605">
    <property type="protein sequence ID" value="CCD64371.1"/>
    <property type="molecule type" value="Genomic_DNA"/>
</dbReference>
<name>G5EFQ7_CAEEL</name>
<evidence type="ECO:0000313" key="10">
    <source>
        <dbReference type="WormBase" id="C01B4.5"/>
    </source>
</evidence>
<dbReference type="GO" id="GO:0016020">
    <property type="term" value="C:membrane"/>
    <property type="evidence" value="ECO:0007669"/>
    <property type="project" value="UniProtKB-SubCell"/>
</dbReference>
<dbReference type="RefSeq" id="NP_001024221.1">
    <property type="nucleotide sequence ID" value="NM_001029050.2"/>
</dbReference>
<dbReference type="AlphaFoldDB" id="G5EFQ7"/>
<keyword evidence="4 6" id="KW-1133">Transmembrane helix</keyword>
<feature type="transmembrane region" description="Helical" evidence="6">
    <location>
        <begin position="191"/>
        <end position="208"/>
    </location>
</feature>
<evidence type="ECO:0000313" key="7">
    <source>
        <dbReference type="EMBL" id="CCD62288.1"/>
    </source>
</evidence>
<dbReference type="WormBase" id="C01B4.5">
    <property type="protein sequence ID" value="CE24773"/>
    <property type="gene ID" value="WBGene00005138"/>
    <property type="gene designation" value="srd-61"/>
</dbReference>
<evidence type="ECO:0000256" key="1">
    <source>
        <dbReference type="ARBA" id="ARBA00004141"/>
    </source>
</evidence>
<feature type="transmembrane region" description="Helical" evidence="6">
    <location>
        <begin position="129"/>
        <end position="150"/>
    </location>
</feature>
<dbReference type="Bgee" id="WBGene00044099">
    <property type="expression patterns" value="Expressed in larva"/>
</dbReference>
<dbReference type="eggNOG" id="ENOG502TG09">
    <property type="taxonomic scope" value="Eukaryota"/>
</dbReference>
<reference evidence="7 9" key="1">
    <citation type="journal article" date="1998" name="Science">
        <title>Genome sequence of the nematode C. elegans: a platform for investigating biology.</title>
        <authorList>
            <consortium name="The C. elegans sequencing consortium"/>
            <person name="Sulson J.E."/>
            <person name="Waterston R."/>
        </authorList>
    </citation>
    <scope>NUCLEOTIDE SEQUENCE [LARGE SCALE GENOMIC DNA]</scope>
    <source>
        <strain evidence="7 9">Bristol N2</strain>
    </source>
</reference>
<dbReference type="OMA" id="HANVFME"/>
<keyword evidence="7" id="KW-0675">Receptor</keyword>
<sequence>MEPLQTISRVYWTIFFSICLCLHSSMFLLIYYRTSRTIRNLRWFLYPSNTASFVLATVAFILQVRNVNNKISMALLCDGICKFIGPWFCYHCYNLLLTMITVTGLINLHTLCYRTMCLKHFETRKSNRASLKFSLHYLIPMTPLILTYFAPINHADVYMETLNLHPNYNFEPYKNFGGFANSHHFCMNFNTAIYAFNTIYFPIIGNYWKRIAMKILKSSISTASSKSTRVMSELLVKGLNLQVLLPLICYVPISILFCWNKYSGQQIEISQYSIAFFGTLPCFFDPLLQIYFILPYRSAVRRLIFCGCSAQTSVANSSPNRGTILSV</sequence>
<reference evidence="7" key="2">
    <citation type="submission" date="2003-03" db="EMBL/GenBank/DDBJ databases">
        <authorList>
            <person name="Sulson J.E."/>
            <person name="Waterston R."/>
        </authorList>
    </citation>
    <scope>NUCLEOTIDE SEQUENCE</scope>
    <source>
        <strain evidence="7">Bristol N2</strain>
    </source>
</reference>
<dbReference type="CTD" id="3565207"/>
<dbReference type="CTD" id="191822"/>
<dbReference type="PaxDb" id="6239-C01B4.5"/>
<evidence type="ECO:0000313" key="11">
    <source>
        <dbReference type="WormBase" id="Y19D10A.15a"/>
    </source>
</evidence>
<dbReference type="PANTHER" id="PTHR22945:SF83">
    <property type="entry name" value="SERPENTINE RECEPTOR, CLASS D (DELTA)-RELATED"/>
    <property type="match status" value="1"/>
</dbReference>